<evidence type="ECO:0000256" key="1">
    <source>
        <dbReference type="SAM" id="MobiDB-lite"/>
    </source>
</evidence>
<dbReference type="Proteomes" id="UP001148614">
    <property type="component" value="Unassembled WGS sequence"/>
</dbReference>
<gene>
    <name evidence="3" type="ORF">NPX13_g3711</name>
</gene>
<dbReference type="GO" id="GO:0005524">
    <property type="term" value="F:ATP binding"/>
    <property type="evidence" value="ECO:0007669"/>
    <property type="project" value="InterPro"/>
</dbReference>
<dbReference type="GO" id="GO:0004674">
    <property type="term" value="F:protein serine/threonine kinase activity"/>
    <property type="evidence" value="ECO:0007669"/>
    <property type="project" value="TreeGrafter"/>
</dbReference>
<dbReference type="CDD" id="cd00180">
    <property type="entry name" value="PKc"/>
    <property type="match status" value="1"/>
</dbReference>
<dbReference type="PANTHER" id="PTHR24359">
    <property type="entry name" value="SERINE/THREONINE-PROTEIN KINASE SBK1"/>
    <property type="match status" value="1"/>
</dbReference>
<feature type="compositionally biased region" description="Polar residues" evidence="1">
    <location>
        <begin position="33"/>
        <end position="48"/>
    </location>
</feature>
<proteinExistence type="predicted"/>
<sequence length="617" mass="70025">MQATSSPLIFDAMLATGLPDQTSSQTDTHRQCRNTSLQGTRSTQTPTRCNPATGCRFHIEASRGQILRDLQNASEADLSENLPQPVEQGSADPIQSSRRFAPRKSLLQILNTRRVADHLQMLLDDSQSLNQIAEYVCPGEGKTCRCGDGLCTGGRIILASLVRIEKEGCIVSFYNRTKQKIICDSSLPISDESFPELTDDLTKKEKQLFRYAQSQLRYHYVRKLEPYDRNFGELDNEAALPYSHVDERIEPIKGELSVVRHIRIDSDHHELGDEDDFALKTFKKSQLSGVSFDEELRANQQVPQHDRIVPVLTAFKHRQRFHFIFPYASGGNLKELWATYSMNNEPETEPAAWYSTQWLLTECRGIAESLAVTHKPTSHLEQGTQHILVPQLHADVKPSNILCFDATIQGKKSFVLKLADFGYARKVNENSTLGIGYVTHTKTYRPPEYDTEEVIHLNYDVWSLGCVFLEFITWAVLGFSEKESFATNRSKECHDPYSSTGKGQVLEDTFFKKCIIVPRWYDLSGLRLSFESKIKKSPSRAAASQHLLRISRGGVRIECKIKDSVTKHINKLRDHPMCAPEIRTFIDFIETRMLVIDSSARANSSDVEEFLRGITNR</sequence>
<evidence type="ECO:0000259" key="2">
    <source>
        <dbReference type="PROSITE" id="PS50011"/>
    </source>
</evidence>
<dbReference type="InterPro" id="IPR000719">
    <property type="entry name" value="Prot_kinase_dom"/>
</dbReference>
<reference evidence="3" key="1">
    <citation type="submission" date="2022-07" db="EMBL/GenBank/DDBJ databases">
        <title>Genome Sequence of Xylaria arbuscula.</title>
        <authorList>
            <person name="Buettner E."/>
        </authorList>
    </citation>
    <scope>NUCLEOTIDE SEQUENCE</scope>
    <source>
        <strain evidence="3">VT107</strain>
    </source>
</reference>
<accession>A0A9W8NGS5</accession>
<dbReference type="PANTHER" id="PTHR24359:SF37">
    <property type="entry name" value="PROTEIN KINASE DOMAIN-CONTAINING PROTEIN"/>
    <property type="match status" value="1"/>
</dbReference>
<comment type="caution">
    <text evidence="3">The sequence shown here is derived from an EMBL/GenBank/DDBJ whole genome shotgun (WGS) entry which is preliminary data.</text>
</comment>
<protein>
    <recommendedName>
        <fullName evidence="2">Protein kinase domain-containing protein</fullName>
    </recommendedName>
</protein>
<dbReference type="InterPro" id="IPR011009">
    <property type="entry name" value="Kinase-like_dom_sf"/>
</dbReference>
<keyword evidence="4" id="KW-1185">Reference proteome</keyword>
<dbReference type="PROSITE" id="PS50011">
    <property type="entry name" value="PROTEIN_KINASE_DOM"/>
    <property type="match status" value="1"/>
</dbReference>
<dbReference type="SMART" id="SM00220">
    <property type="entry name" value="S_TKc"/>
    <property type="match status" value="1"/>
</dbReference>
<dbReference type="AlphaFoldDB" id="A0A9W8NGS5"/>
<dbReference type="VEuPathDB" id="FungiDB:F4678DRAFT_466518"/>
<evidence type="ECO:0000313" key="3">
    <source>
        <dbReference type="EMBL" id="KAJ3576403.1"/>
    </source>
</evidence>
<evidence type="ECO:0000313" key="4">
    <source>
        <dbReference type="Proteomes" id="UP001148614"/>
    </source>
</evidence>
<dbReference type="EMBL" id="JANPWZ010000478">
    <property type="protein sequence ID" value="KAJ3576403.1"/>
    <property type="molecule type" value="Genomic_DNA"/>
</dbReference>
<organism evidence="3 4">
    <name type="scientific">Xylaria arbuscula</name>
    <dbReference type="NCBI Taxonomy" id="114810"/>
    <lineage>
        <taxon>Eukaryota</taxon>
        <taxon>Fungi</taxon>
        <taxon>Dikarya</taxon>
        <taxon>Ascomycota</taxon>
        <taxon>Pezizomycotina</taxon>
        <taxon>Sordariomycetes</taxon>
        <taxon>Xylariomycetidae</taxon>
        <taxon>Xylariales</taxon>
        <taxon>Xylariaceae</taxon>
        <taxon>Xylaria</taxon>
    </lineage>
</organism>
<name>A0A9W8NGS5_9PEZI</name>
<dbReference type="Pfam" id="PF00069">
    <property type="entry name" value="Pkinase"/>
    <property type="match status" value="1"/>
</dbReference>
<feature type="domain" description="Protein kinase" evidence="2">
    <location>
        <begin position="245"/>
        <end position="611"/>
    </location>
</feature>
<dbReference type="Gene3D" id="1.10.510.10">
    <property type="entry name" value="Transferase(Phosphotransferase) domain 1"/>
    <property type="match status" value="1"/>
</dbReference>
<dbReference type="SUPFAM" id="SSF56112">
    <property type="entry name" value="Protein kinase-like (PK-like)"/>
    <property type="match status" value="1"/>
</dbReference>
<feature type="region of interest" description="Disordered" evidence="1">
    <location>
        <begin position="19"/>
        <end position="48"/>
    </location>
</feature>